<comment type="caution">
    <text evidence="2">The sequence shown here is derived from an EMBL/GenBank/DDBJ whole genome shotgun (WGS) entry which is preliminary data.</text>
</comment>
<dbReference type="EMBL" id="JBHTJO010000001">
    <property type="protein sequence ID" value="MFD0986819.1"/>
    <property type="molecule type" value="Genomic_DNA"/>
</dbReference>
<evidence type="ECO:0000256" key="1">
    <source>
        <dbReference type="SAM" id="SignalP"/>
    </source>
</evidence>
<name>A0ABW3J9S0_9HYPH</name>
<feature type="signal peptide" evidence="1">
    <location>
        <begin position="1"/>
        <end position="29"/>
    </location>
</feature>
<keyword evidence="1" id="KW-0732">Signal</keyword>
<dbReference type="Proteomes" id="UP001597102">
    <property type="component" value="Unassembled WGS sequence"/>
</dbReference>
<evidence type="ECO:0000313" key="2">
    <source>
        <dbReference type="EMBL" id="MFD0986819.1"/>
    </source>
</evidence>
<keyword evidence="3" id="KW-1185">Reference proteome</keyword>
<reference evidence="3" key="1">
    <citation type="journal article" date="2019" name="Int. J. Syst. Evol. Microbiol.">
        <title>The Global Catalogue of Microorganisms (GCM) 10K type strain sequencing project: providing services to taxonomists for standard genome sequencing and annotation.</title>
        <authorList>
            <consortium name="The Broad Institute Genomics Platform"/>
            <consortium name="The Broad Institute Genome Sequencing Center for Infectious Disease"/>
            <person name="Wu L."/>
            <person name="Ma J."/>
        </authorList>
    </citation>
    <scope>NUCLEOTIDE SEQUENCE [LARGE SCALE GENOMIC DNA]</scope>
    <source>
        <strain evidence="3">CCUG 61697</strain>
    </source>
</reference>
<dbReference type="RefSeq" id="WP_379087652.1">
    <property type="nucleotide sequence ID" value="NZ_JBHTJO010000001.1"/>
</dbReference>
<gene>
    <name evidence="2" type="ORF">ACFQ2F_06870</name>
</gene>
<evidence type="ECO:0000313" key="3">
    <source>
        <dbReference type="Proteomes" id="UP001597102"/>
    </source>
</evidence>
<sequence>MTLQRWKRTALCAGTACLLIGFAGPVALAGDPVEEQATPAQREYEILDNKTDYPKPPKVRSTDTGIWKAVVPHGVKGEFDSYDPVGLMAGDLIKADCSLNWRDENGKLYCFSSGTSLVYFKDWPQRNIRKARKAYHELTKEPKPGS</sequence>
<proteinExistence type="predicted"/>
<feature type="chain" id="PRO_5046322214" evidence="1">
    <location>
        <begin position="30"/>
        <end position="146"/>
    </location>
</feature>
<accession>A0ABW3J9S0</accession>
<protein>
    <submittedName>
        <fullName evidence="2">Uncharacterized protein</fullName>
    </submittedName>
</protein>
<organism evidence="2 3">
    <name type="scientific">Methyloligella solikamskensis</name>
    <dbReference type="NCBI Taxonomy" id="1177756"/>
    <lineage>
        <taxon>Bacteria</taxon>
        <taxon>Pseudomonadati</taxon>
        <taxon>Pseudomonadota</taxon>
        <taxon>Alphaproteobacteria</taxon>
        <taxon>Hyphomicrobiales</taxon>
        <taxon>Hyphomicrobiaceae</taxon>
        <taxon>Methyloligella</taxon>
    </lineage>
</organism>